<gene>
    <name evidence="1" type="ORF">LDLAKGPJ_00030</name>
</gene>
<keyword evidence="2" id="KW-1185">Reference proteome</keyword>
<reference evidence="1 2" key="1">
    <citation type="submission" date="2022-10" db="EMBL/GenBank/DDBJ databases">
        <title>Evolutionary Diversification of Methanotrophic Ca. Methanophagales (ANME-1) and Their Expansive Virome.</title>
        <authorList>
            <person name="Laso-Perez R."/>
            <person name="Wu F."/>
            <person name="Cremiere A."/>
            <person name="Speth D.R."/>
            <person name="Magyar J.S."/>
            <person name="Krupovic M."/>
            <person name="Orphan V.J."/>
        </authorList>
    </citation>
    <scope>NUCLEOTIDE SEQUENCE [LARGE SCALE GENOMIC DNA]</scope>
</reference>
<organism evidence="1 2">
    <name type="scientific">Methanophagales virus GBV301</name>
    <dbReference type="NCBI Taxonomy" id="2999280"/>
    <lineage>
        <taxon>Viruses</taxon>
        <taxon>Duplodnaviria</taxon>
        <taxon>Heunggongvirae</taxon>
        <taxon>Uroviricota</taxon>
        <taxon>Caudoviricetes</taxon>
        <taxon>Nakonvirales</taxon>
        <taxon>Ekchuahviridae</taxon>
        <taxon>Kukulkanvirus</taxon>
        <taxon>Kukulkanvirus guaymasense</taxon>
    </lineage>
</organism>
<proteinExistence type="predicted"/>
<dbReference type="Proteomes" id="UP001156259">
    <property type="component" value="Segment"/>
</dbReference>
<sequence>MKLIRAFNHLSLVERLLNDPEVKVISLKIVPHEDGDIFYVIYEKREPWDD</sequence>
<protein>
    <submittedName>
        <fullName evidence="1">Uncharacterized protein</fullName>
    </submittedName>
</protein>
<evidence type="ECO:0000313" key="1">
    <source>
        <dbReference type="EMBL" id="WAE39454.1"/>
    </source>
</evidence>
<dbReference type="EMBL" id="OP880252">
    <property type="protein sequence ID" value="WAE39454.1"/>
    <property type="molecule type" value="Genomic_DNA"/>
</dbReference>
<evidence type="ECO:0000313" key="2">
    <source>
        <dbReference type="Proteomes" id="UP001156259"/>
    </source>
</evidence>
<accession>A0A9E8V964</accession>
<name>A0A9E8V964_9CAUD</name>